<reference evidence="1 2" key="1">
    <citation type="submission" date="2017-09" db="EMBL/GenBank/DDBJ databases">
        <title>The Catabolism of 3,6-Dichlorosalicylic acid is Initiated by the Cytochrome P450 Monooxygenase DsmABC in Rhizorhabdus dicambivorans Ndbn-20.</title>
        <authorList>
            <person name="Na L."/>
        </authorList>
    </citation>
    <scope>NUCLEOTIDE SEQUENCE [LARGE SCALE GENOMIC DNA]</scope>
    <source>
        <strain evidence="1 2">Ndbn-20m</strain>
    </source>
</reference>
<dbReference type="Proteomes" id="UP000218934">
    <property type="component" value="Unassembled WGS sequence"/>
</dbReference>
<dbReference type="AlphaFoldDB" id="A0A2A4FUC9"/>
<dbReference type="RefSeq" id="WP_066966921.1">
    <property type="nucleotide sequence ID" value="NZ_CP023449.1"/>
</dbReference>
<sequence>MNKVIVVPDIDGKLRISCGGEIVELIIASPEGKQIGWSGDSFTPSTPFLMTDVFSTARTFLRLSGGVAGLTTFDEAVASGFRTLIDDPLTENPQGVEYSQVTTVDFHSMAKLSRGMSELGSVVIRFQGIGEP</sequence>
<organism evidence="1 2">
    <name type="scientific">Rhizorhabdus dicambivorans</name>
    <dbReference type="NCBI Taxonomy" id="1850238"/>
    <lineage>
        <taxon>Bacteria</taxon>
        <taxon>Pseudomonadati</taxon>
        <taxon>Pseudomonadota</taxon>
        <taxon>Alphaproteobacteria</taxon>
        <taxon>Sphingomonadales</taxon>
        <taxon>Sphingomonadaceae</taxon>
        <taxon>Rhizorhabdus</taxon>
    </lineage>
</organism>
<dbReference type="KEGG" id="rdi:CMV14_20305"/>
<name>A0A2A4FUC9_9SPHN</name>
<proteinExistence type="predicted"/>
<dbReference type="EMBL" id="NWUF01000019">
    <property type="protein sequence ID" value="PCE41048.1"/>
    <property type="molecule type" value="Genomic_DNA"/>
</dbReference>
<protein>
    <submittedName>
        <fullName evidence="1">Uncharacterized protein</fullName>
    </submittedName>
</protein>
<gene>
    <name evidence="1" type="ORF">COO09_17015</name>
</gene>
<evidence type="ECO:0000313" key="2">
    <source>
        <dbReference type="Proteomes" id="UP000218934"/>
    </source>
</evidence>
<accession>A0A2A4FUC9</accession>
<evidence type="ECO:0000313" key="1">
    <source>
        <dbReference type="EMBL" id="PCE41048.1"/>
    </source>
</evidence>
<comment type="caution">
    <text evidence="1">The sequence shown here is derived from an EMBL/GenBank/DDBJ whole genome shotgun (WGS) entry which is preliminary data.</text>
</comment>
<keyword evidence="2" id="KW-1185">Reference proteome</keyword>